<gene>
    <name evidence="2" type="ORF">METZ01_LOCUS286448</name>
</gene>
<accession>A0A382L9L9</accession>
<evidence type="ECO:0000256" key="1">
    <source>
        <dbReference type="SAM" id="MobiDB-lite"/>
    </source>
</evidence>
<sequence>DRRISFQDMGEVAMVLMSRTQAAASHDPTLSGGNQIGLELLHRVQQALYFDRGQGVLNDDVPEDIEMISLRRRERRKGANEGVRHGQASPS</sequence>
<organism evidence="2">
    <name type="scientific">marine metagenome</name>
    <dbReference type="NCBI Taxonomy" id="408172"/>
    <lineage>
        <taxon>unclassified sequences</taxon>
        <taxon>metagenomes</taxon>
        <taxon>ecological metagenomes</taxon>
    </lineage>
</organism>
<protein>
    <submittedName>
        <fullName evidence="2">Uncharacterized protein</fullName>
    </submittedName>
</protein>
<evidence type="ECO:0000313" key="2">
    <source>
        <dbReference type="EMBL" id="SVC33594.1"/>
    </source>
</evidence>
<feature type="non-terminal residue" evidence="2">
    <location>
        <position position="1"/>
    </location>
</feature>
<reference evidence="2" key="1">
    <citation type="submission" date="2018-05" db="EMBL/GenBank/DDBJ databases">
        <authorList>
            <person name="Lanie J.A."/>
            <person name="Ng W.-L."/>
            <person name="Kazmierczak K.M."/>
            <person name="Andrzejewski T.M."/>
            <person name="Davidsen T.M."/>
            <person name="Wayne K.J."/>
            <person name="Tettelin H."/>
            <person name="Glass J.I."/>
            <person name="Rusch D."/>
            <person name="Podicherti R."/>
            <person name="Tsui H.-C.T."/>
            <person name="Winkler M.E."/>
        </authorList>
    </citation>
    <scope>NUCLEOTIDE SEQUENCE</scope>
</reference>
<name>A0A382L9L9_9ZZZZ</name>
<dbReference type="AlphaFoldDB" id="A0A382L9L9"/>
<dbReference type="EMBL" id="UINC01085751">
    <property type="protein sequence ID" value="SVC33594.1"/>
    <property type="molecule type" value="Genomic_DNA"/>
</dbReference>
<feature type="region of interest" description="Disordered" evidence="1">
    <location>
        <begin position="72"/>
        <end position="91"/>
    </location>
</feature>
<proteinExistence type="predicted"/>